<proteinExistence type="predicted"/>
<dbReference type="Pfam" id="PF22780">
    <property type="entry name" value="HI0933_like_1st"/>
    <property type="match status" value="1"/>
</dbReference>
<comment type="caution">
    <text evidence="6">The sequence shown here is derived from an EMBL/GenBank/DDBJ whole genome shotgun (WGS) entry which is preliminary data.</text>
</comment>
<dbReference type="Gene3D" id="3.50.50.60">
    <property type="entry name" value="FAD/NAD(P)-binding domain"/>
    <property type="match status" value="1"/>
</dbReference>
<dbReference type="InterPro" id="IPR036188">
    <property type="entry name" value="FAD/NAD-bd_sf"/>
</dbReference>
<keyword evidence="7" id="KW-1185">Reference proteome</keyword>
<evidence type="ECO:0000259" key="5">
    <source>
        <dbReference type="Pfam" id="PF22780"/>
    </source>
</evidence>
<dbReference type="STRING" id="180332.GCA_000797495_05504"/>
<dbReference type="PRINTS" id="PR00411">
    <property type="entry name" value="PNDRDTASEI"/>
</dbReference>
<dbReference type="NCBIfam" id="TIGR00275">
    <property type="entry name" value="aminoacetone oxidase family FAD-binding enzyme"/>
    <property type="match status" value="1"/>
</dbReference>
<dbReference type="SUPFAM" id="SSF51905">
    <property type="entry name" value="FAD/NAD(P)-binding domain"/>
    <property type="match status" value="1"/>
</dbReference>
<reference evidence="6 7" key="1">
    <citation type="journal article" date="2019" name="Anaerobe">
        <title>Detection of Robinsoniella peoriensis in multiple bone samples of a trauma patient.</title>
        <authorList>
            <person name="Schrottner P."/>
            <person name="Hartwich K."/>
            <person name="Bunk B."/>
            <person name="Schober I."/>
            <person name="Helbig S."/>
            <person name="Rudolph W.W."/>
            <person name="Gunzer F."/>
        </authorList>
    </citation>
    <scope>NUCLEOTIDE SEQUENCE [LARGE SCALE GENOMIC DNA]</scope>
    <source>
        <strain evidence="6 7">DSM 106044</strain>
    </source>
</reference>
<organism evidence="6 7">
    <name type="scientific">Robinsoniella peoriensis</name>
    <dbReference type="NCBI Taxonomy" id="180332"/>
    <lineage>
        <taxon>Bacteria</taxon>
        <taxon>Bacillati</taxon>
        <taxon>Bacillota</taxon>
        <taxon>Clostridia</taxon>
        <taxon>Lachnospirales</taxon>
        <taxon>Lachnospiraceae</taxon>
        <taxon>Robinsoniella</taxon>
    </lineage>
</organism>
<evidence type="ECO:0000313" key="6">
    <source>
        <dbReference type="EMBL" id="TLD02861.1"/>
    </source>
</evidence>
<dbReference type="Gene3D" id="2.40.30.10">
    <property type="entry name" value="Translation factors"/>
    <property type="match status" value="1"/>
</dbReference>
<evidence type="ECO:0000256" key="1">
    <source>
        <dbReference type="ARBA" id="ARBA00001974"/>
    </source>
</evidence>
<evidence type="ECO:0000259" key="4">
    <source>
        <dbReference type="Pfam" id="PF03486"/>
    </source>
</evidence>
<dbReference type="InterPro" id="IPR057661">
    <property type="entry name" value="RsdA/BaiN/AoA(So)_Rossmann"/>
</dbReference>
<dbReference type="PRINTS" id="PR00368">
    <property type="entry name" value="FADPNR"/>
</dbReference>
<dbReference type="InterPro" id="IPR004792">
    <property type="entry name" value="BaiN-like"/>
</dbReference>
<comment type="cofactor">
    <cofactor evidence="1">
        <name>FAD</name>
        <dbReference type="ChEBI" id="CHEBI:57692"/>
    </cofactor>
</comment>
<dbReference type="SUPFAM" id="SSF160996">
    <property type="entry name" value="HI0933 insert domain-like"/>
    <property type="match status" value="1"/>
</dbReference>
<dbReference type="Gene3D" id="1.10.8.260">
    <property type="entry name" value="HI0933 insert domain-like"/>
    <property type="match status" value="1"/>
</dbReference>
<feature type="domain" description="RsdA/BaiN/AoA(So)-like insert" evidence="5">
    <location>
        <begin position="188"/>
        <end position="349"/>
    </location>
</feature>
<dbReference type="RefSeq" id="WP_243132975.1">
    <property type="nucleotide sequence ID" value="NZ_QGQD01000006.1"/>
</dbReference>
<gene>
    <name evidence="6" type="ORF">DSM106044_00360</name>
</gene>
<dbReference type="PANTHER" id="PTHR42887:SF2">
    <property type="entry name" value="OS12G0638800 PROTEIN"/>
    <property type="match status" value="1"/>
</dbReference>
<evidence type="ECO:0000256" key="3">
    <source>
        <dbReference type="ARBA" id="ARBA00022827"/>
    </source>
</evidence>
<dbReference type="InterPro" id="IPR023166">
    <property type="entry name" value="BaiN-like_dom_sf"/>
</dbReference>
<dbReference type="AlphaFoldDB" id="A0A4U8QCU2"/>
<keyword evidence="2" id="KW-0285">Flavoprotein</keyword>
<keyword evidence="3" id="KW-0274">FAD</keyword>
<protein>
    <submittedName>
        <fullName evidence="6">Flavoprotein, family</fullName>
    </submittedName>
</protein>
<dbReference type="PANTHER" id="PTHR42887">
    <property type="entry name" value="OS12G0638800 PROTEIN"/>
    <property type="match status" value="1"/>
</dbReference>
<dbReference type="EMBL" id="QGQD01000006">
    <property type="protein sequence ID" value="TLD02861.1"/>
    <property type="molecule type" value="Genomic_DNA"/>
</dbReference>
<evidence type="ECO:0000313" key="7">
    <source>
        <dbReference type="Proteomes" id="UP000306509"/>
    </source>
</evidence>
<feature type="domain" description="RsdA/BaiN/AoA(So)-like Rossmann fold-like" evidence="4">
    <location>
        <begin position="3"/>
        <end position="401"/>
    </location>
</feature>
<evidence type="ECO:0000256" key="2">
    <source>
        <dbReference type="ARBA" id="ARBA00022630"/>
    </source>
</evidence>
<name>A0A4U8QCU2_9FIRM</name>
<dbReference type="Proteomes" id="UP000306509">
    <property type="component" value="Unassembled WGS sequence"/>
</dbReference>
<accession>A0A4U8QCU2</accession>
<dbReference type="InterPro" id="IPR055178">
    <property type="entry name" value="RsdA/BaiN/AoA(So)-like_dom"/>
</dbReference>
<dbReference type="Pfam" id="PF03486">
    <property type="entry name" value="HI0933_like"/>
    <property type="match status" value="1"/>
</dbReference>
<sequence>MKNVFVIGAGASGLLAAITAARNGAAVTILEGMEKPGKKLLTTGNGKCNITNTDMSDPNVFRSSDPEFVKQILEQFGVSDTLAFFEDLGLLLKDRSGYIYPYVEQASAVLGLLLMEVKRLSIKLKCMEKVKQLYHAQGKWQIQTASWTYTADAVILSTGSKAAPVTGSDGSGYELAESVGHRIIQPLPALVPLKAKGDWFKSLAGVRSHARLTLYADQNCILTETGELQWTDYGISGIVVFQLSRYAVRALQDNKHVMVSVDLMPDIQTEDLVKIMQNRCLHYPKRSAEEILTGLLNKKMITVILKKAKIKNTKPASSVSPKEIKELTDCIKNSLVQISGFRDFTQAQVCSGGVPTKEVQNITLESRIAPGLFLTGEILDVDGACGGYNLQWAWSSGYAAGFHSAI</sequence>